<protein>
    <recommendedName>
        <fullName evidence="1">Tc1-like transposase DDE domain-containing protein</fullName>
    </recommendedName>
</protein>
<organism evidence="2 3">
    <name type="scientific">Cotesia glomerata</name>
    <name type="common">Lepidopteran parasitic wasp</name>
    <name type="synonym">Apanteles glomeratus</name>
    <dbReference type="NCBI Taxonomy" id="32391"/>
    <lineage>
        <taxon>Eukaryota</taxon>
        <taxon>Metazoa</taxon>
        <taxon>Ecdysozoa</taxon>
        <taxon>Arthropoda</taxon>
        <taxon>Hexapoda</taxon>
        <taxon>Insecta</taxon>
        <taxon>Pterygota</taxon>
        <taxon>Neoptera</taxon>
        <taxon>Endopterygota</taxon>
        <taxon>Hymenoptera</taxon>
        <taxon>Apocrita</taxon>
        <taxon>Ichneumonoidea</taxon>
        <taxon>Braconidae</taxon>
        <taxon>Microgastrinae</taxon>
        <taxon>Cotesia</taxon>
    </lineage>
</organism>
<reference evidence="2 3" key="1">
    <citation type="journal article" date="2021" name="J. Hered.">
        <title>A chromosome-level genome assembly of the parasitoid wasp, Cotesia glomerata (Hymenoptera: Braconidae).</title>
        <authorList>
            <person name="Pinto B.J."/>
            <person name="Weis J.J."/>
            <person name="Gamble T."/>
            <person name="Ode P.J."/>
            <person name="Paul R."/>
            <person name="Zaspel J.M."/>
        </authorList>
    </citation>
    <scope>NUCLEOTIDE SEQUENCE [LARGE SCALE GENOMIC DNA]</scope>
    <source>
        <strain evidence="2">CgM1</strain>
    </source>
</reference>
<evidence type="ECO:0000259" key="1">
    <source>
        <dbReference type="Pfam" id="PF13358"/>
    </source>
</evidence>
<proteinExistence type="predicted"/>
<evidence type="ECO:0000313" key="3">
    <source>
        <dbReference type="Proteomes" id="UP000826195"/>
    </source>
</evidence>
<sequence>MYQAARARFPLEEYPTITFMHDNSPVHTAAIVKEWFNQHPDVHLLPHPPYSPDLNPIENICSKFENSKVFGYRGWNYYAFSQLPNHYYCAKKFTKIKCPVILTKNGASIKVDEENHNHPKPEWNLKDTIRKELKRRAVEDLEPPNIILKNVMKRSNLLFLRKWNTLTLPAKEENEISDLSFILKLLPKEKVKKGIDFIQLKGDQLSEEYEDYKVYCKFIDKYRDDDGKLESFPNPEIYFLQVENDGKVEKFL</sequence>
<evidence type="ECO:0000313" key="2">
    <source>
        <dbReference type="EMBL" id="KAH0557569.1"/>
    </source>
</evidence>
<dbReference type="GO" id="GO:0003676">
    <property type="term" value="F:nucleic acid binding"/>
    <property type="evidence" value="ECO:0007669"/>
    <property type="project" value="InterPro"/>
</dbReference>
<comment type="caution">
    <text evidence="2">The sequence shown here is derived from an EMBL/GenBank/DDBJ whole genome shotgun (WGS) entry which is preliminary data.</text>
</comment>
<dbReference type="InterPro" id="IPR036397">
    <property type="entry name" value="RNaseH_sf"/>
</dbReference>
<dbReference type="InterPro" id="IPR038717">
    <property type="entry name" value="Tc1-like_DDE_dom"/>
</dbReference>
<accession>A0AAV7IWW9</accession>
<dbReference type="AlphaFoldDB" id="A0AAV7IWW9"/>
<gene>
    <name evidence="2" type="ORF">KQX54_008410</name>
</gene>
<dbReference type="EMBL" id="JAHXZJ010000747">
    <property type="protein sequence ID" value="KAH0557569.1"/>
    <property type="molecule type" value="Genomic_DNA"/>
</dbReference>
<dbReference type="Proteomes" id="UP000826195">
    <property type="component" value="Unassembled WGS sequence"/>
</dbReference>
<dbReference type="Pfam" id="PF13358">
    <property type="entry name" value="DDE_3"/>
    <property type="match status" value="1"/>
</dbReference>
<keyword evidence="3" id="KW-1185">Reference proteome</keyword>
<name>A0AAV7IWW9_COTGL</name>
<dbReference type="Gene3D" id="3.30.420.10">
    <property type="entry name" value="Ribonuclease H-like superfamily/Ribonuclease H"/>
    <property type="match status" value="1"/>
</dbReference>
<feature type="domain" description="Tc1-like transposase DDE" evidence="1">
    <location>
        <begin position="16"/>
        <end position="64"/>
    </location>
</feature>